<sequence>MAKLMRKENAIMQVEDNRVKEYESRGYTQVTKEQLQADAKKALKKTQSKTASAKTGDKEDK</sequence>
<reference evidence="2 4" key="1">
    <citation type="submission" date="2015-01" db="EMBL/GenBank/DDBJ databases">
        <title>Genome sequences of high lactate-tolerant strain Salinicoccus roseus W12 with industrial interest.</title>
        <authorList>
            <person name="Wang H."/>
            <person name="Yu B."/>
        </authorList>
    </citation>
    <scope>NUCLEOTIDE SEQUENCE [LARGE SCALE GENOMIC DNA]</scope>
    <source>
        <strain evidence="2 4">W12</strain>
    </source>
</reference>
<organism evidence="2 4">
    <name type="scientific">Salinicoccus roseus</name>
    <dbReference type="NCBI Taxonomy" id="45670"/>
    <lineage>
        <taxon>Bacteria</taxon>
        <taxon>Bacillati</taxon>
        <taxon>Bacillota</taxon>
        <taxon>Bacilli</taxon>
        <taxon>Bacillales</taxon>
        <taxon>Staphylococcaceae</taxon>
        <taxon>Salinicoccus</taxon>
    </lineage>
</organism>
<reference evidence="3 5" key="4">
    <citation type="submission" date="2022-12" db="EMBL/GenBank/DDBJ databases">
        <title>Genome analysis and biological profiling of marine Salinicoccus roseus MOSEL-ME25.</title>
        <authorList>
            <person name="Mirza F.T."/>
            <person name="Xie Y."/>
            <person name="Shinwari Z.K."/>
        </authorList>
    </citation>
    <scope>NUCLEOTIDE SEQUENCE [LARGE SCALE GENOMIC DNA]</scope>
    <source>
        <strain evidence="3 5">MOSEL-ME25</strain>
    </source>
</reference>
<evidence type="ECO:0000313" key="3">
    <source>
        <dbReference type="EMBL" id="MDB0581379.1"/>
    </source>
</evidence>
<feature type="region of interest" description="Disordered" evidence="1">
    <location>
        <begin position="40"/>
        <end position="61"/>
    </location>
</feature>
<dbReference type="STRING" id="45670.SN16_11245"/>
<dbReference type="Proteomes" id="UP000527860">
    <property type="component" value="Unassembled WGS sequence"/>
</dbReference>
<comment type="caution">
    <text evidence="2">The sequence shown here is derived from an EMBL/GenBank/DDBJ whole genome shotgun (WGS) entry which is preliminary data.</text>
</comment>
<evidence type="ECO:0000313" key="5">
    <source>
        <dbReference type="Proteomes" id="UP000527860"/>
    </source>
</evidence>
<evidence type="ECO:0000256" key="1">
    <source>
        <dbReference type="SAM" id="MobiDB-lite"/>
    </source>
</evidence>
<dbReference type="RefSeq" id="WP_040106709.1">
    <property type="nucleotide sequence ID" value="NZ_JABEVU030000001.1"/>
</dbReference>
<protein>
    <submittedName>
        <fullName evidence="2">Uncharacterized protein</fullName>
    </submittedName>
</protein>
<dbReference type="EMBL" id="JABEVU030000001">
    <property type="protein sequence ID" value="MDB0581379.1"/>
    <property type="molecule type" value="Genomic_DNA"/>
</dbReference>
<accession>A0A0C2DJA9</accession>
<dbReference type="Proteomes" id="UP000031546">
    <property type="component" value="Unassembled WGS sequence"/>
</dbReference>
<dbReference type="EMBL" id="JXII01000009">
    <property type="protein sequence ID" value="KIH70068.1"/>
    <property type="molecule type" value="Genomic_DNA"/>
</dbReference>
<proteinExistence type="predicted"/>
<keyword evidence="5" id="KW-1185">Reference proteome</keyword>
<evidence type="ECO:0000313" key="4">
    <source>
        <dbReference type="Proteomes" id="UP000031546"/>
    </source>
</evidence>
<dbReference type="GeneID" id="77846122"/>
<gene>
    <name evidence="3" type="ORF">F7P68_0012670</name>
    <name evidence="2" type="ORF">SN16_11245</name>
</gene>
<dbReference type="AlphaFoldDB" id="A0A0C2DJA9"/>
<reference evidence="3" key="3">
    <citation type="submission" date="2020-04" db="EMBL/GenBank/DDBJ databases">
        <authorList>
            <person name="Tanveer F."/>
            <person name="Xie Y."/>
            <person name="Shinwari Z.K."/>
        </authorList>
    </citation>
    <scope>NUCLEOTIDE SEQUENCE</scope>
    <source>
        <strain evidence="3">MOSEL-ME25</strain>
    </source>
</reference>
<reference evidence="5" key="2">
    <citation type="submission" date="2020-04" db="EMBL/GenBank/DDBJ databases">
        <title>Genome analysis and biological profiling of marine Cellulosimicrobium funkei MOSEL-ME6.</title>
        <authorList>
            <person name="Tanveer F."/>
            <person name="Xie Y."/>
            <person name="Shinwari Z.K."/>
        </authorList>
    </citation>
    <scope>NUCLEOTIDE SEQUENCE [LARGE SCALE GENOMIC DNA]</scope>
    <source>
        <strain evidence="5">MOSEL-ME25</strain>
    </source>
</reference>
<name>A0A0C2DJA9_9STAP</name>
<evidence type="ECO:0000313" key="2">
    <source>
        <dbReference type="EMBL" id="KIH70068.1"/>
    </source>
</evidence>